<name>A0A246JZF7_9SPHN</name>
<organism evidence="2 3">
    <name type="scientific">Sphingopyxis witflariensis</name>
    <dbReference type="NCBI Taxonomy" id="173675"/>
    <lineage>
        <taxon>Bacteria</taxon>
        <taxon>Pseudomonadati</taxon>
        <taxon>Pseudomonadota</taxon>
        <taxon>Alphaproteobacteria</taxon>
        <taxon>Sphingomonadales</taxon>
        <taxon>Sphingomonadaceae</taxon>
        <taxon>Sphingopyxis</taxon>
    </lineage>
</organism>
<dbReference type="InterPro" id="IPR029068">
    <property type="entry name" value="Glyas_Bleomycin-R_OHBP_Dase"/>
</dbReference>
<evidence type="ECO:0000259" key="1">
    <source>
        <dbReference type="PROSITE" id="PS51819"/>
    </source>
</evidence>
<keyword evidence="3" id="KW-1185">Reference proteome</keyword>
<protein>
    <submittedName>
        <fullName evidence="2">Glyoxalase</fullName>
    </submittedName>
</protein>
<reference evidence="2 3" key="1">
    <citation type="journal article" date="2002" name="Int. J. Syst. Evol. Microbiol.">
        <title>Sphingopyxis witflariensis sp. nov., isolated from activated sludge.</title>
        <authorList>
            <person name="Kampfer P."/>
            <person name="Witzenberger R."/>
            <person name="Denner E.B."/>
            <person name="Busse H.J."/>
            <person name="Neef A."/>
        </authorList>
    </citation>
    <scope>NUCLEOTIDE SEQUENCE [LARGE SCALE GENOMIC DNA]</scope>
    <source>
        <strain evidence="2 3">DSM 14551</strain>
    </source>
</reference>
<proteinExistence type="predicted"/>
<comment type="caution">
    <text evidence="2">The sequence shown here is derived from an EMBL/GenBank/DDBJ whole genome shotgun (WGS) entry which is preliminary data.</text>
</comment>
<dbReference type="Gene3D" id="3.10.180.10">
    <property type="entry name" value="2,3-Dihydroxybiphenyl 1,2-Dioxygenase, domain 1"/>
    <property type="match status" value="1"/>
</dbReference>
<dbReference type="InterPro" id="IPR004360">
    <property type="entry name" value="Glyas_Fos-R_dOase_dom"/>
</dbReference>
<dbReference type="Proteomes" id="UP000197097">
    <property type="component" value="Unassembled WGS sequence"/>
</dbReference>
<dbReference type="RefSeq" id="WP_088472539.1">
    <property type="nucleotide sequence ID" value="NZ_NISJ01000004.1"/>
</dbReference>
<dbReference type="SUPFAM" id="SSF54593">
    <property type="entry name" value="Glyoxalase/Bleomycin resistance protein/Dihydroxybiphenyl dioxygenase"/>
    <property type="match status" value="1"/>
</dbReference>
<evidence type="ECO:0000313" key="2">
    <source>
        <dbReference type="EMBL" id="OWQ97926.1"/>
    </source>
</evidence>
<gene>
    <name evidence="2" type="ORF">CDQ91_09850</name>
</gene>
<dbReference type="EMBL" id="NISJ01000004">
    <property type="protein sequence ID" value="OWQ97926.1"/>
    <property type="molecule type" value="Genomic_DNA"/>
</dbReference>
<dbReference type="CDD" id="cd06587">
    <property type="entry name" value="VOC"/>
    <property type="match status" value="1"/>
</dbReference>
<dbReference type="OrthoDB" id="7355345at2"/>
<feature type="domain" description="VOC" evidence="1">
    <location>
        <begin position="5"/>
        <end position="125"/>
    </location>
</feature>
<dbReference type="PROSITE" id="PS51819">
    <property type="entry name" value="VOC"/>
    <property type="match status" value="1"/>
</dbReference>
<sequence>MTHPFIEHVNLTVSDPARTASLMIAIFGWHERWNGPARDGGHTIHVGSDRAYIALYTGPDGEHADQRYPKGEPLNHVGVQVDDLDATEARVKAAGLIPFNHGDYQPGRRFYFFDPDGIEYEVVSYKEPLPR</sequence>
<dbReference type="AlphaFoldDB" id="A0A246JZF7"/>
<dbReference type="InterPro" id="IPR037523">
    <property type="entry name" value="VOC_core"/>
</dbReference>
<evidence type="ECO:0000313" key="3">
    <source>
        <dbReference type="Proteomes" id="UP000197097"/>
    </source>
</evidence>
<accession>A0A246JZF7</accession>
<dbReference type="Pfam" id="PF00903">
    <property type="entry name" value="Glyoxalase"/>
    <property type="match status" value="1"/>
</dbReference>